<proteinExistence type="predicted"/>
<name>A0A1C5A2Z5_9ACTN</name>
<accession>A0A1C5A2Z5</accession>
<evidence type="ECO:0008006" key="3">
    <source>
        <dbReference type="Google" id="ProtNLM"/>
    </source>
</evidence>
<reference evidence="2" key="1">
    <citation type="submission" date="2016-06" db="EMBL/GenBank/DDBJ databases">
        <authorList>
            <person name="Varghese N."/>
        </authorList>
    </citation>
    <scope>NUCLEOTIDE SEQUENCE [LARGE SCALE GENOMIC DNA]</scope>
    <source>
        <strain evidence="2">DSM 45555</strain>
    </source>
</reference>
<evidence type="ECO:0000313" key="1">
    <source>
        <dbReference type="EMBL" id="SCF39519.1"/>
    </source>
</evidence>
<dbReference type="RefSeq" id="WP_091049582.1">
    <property type="nucleotide sequence ID" value="NZ_FMCV01000023.1"/>
</dbReference>
<dbReference type="EMBL" id="FMCV01000023">
    <property type="protein sequence ID" value="SCF39519.1"/>
    <property type="molecule type" value="Genomic_DNA"/>
</dbReference>
<gene>
    <name evidence="1" type="ORF">GA0070215_12386</name>
</gene>
<sequence>MSGPGPMAAAAVPGRDGLWSRRLLALLAGAAAAAVSGRVLLALDPSDLSAIRGTVWLVGLVHLAQRQWRPRRTGRLVWRPRVAGPHGAEPGLMARRSAAGWLGLTADVALGLVVVLGGFSFLTERWPQVEPWRPLVLGAVALSLGRVVHGEVRFTGRLALTGGGLRYDGDWYPWSGIRGTQRSGERGGGVHLCLEPERLPRPLIGGRDLAVPDERLIAAIEQVRTTPEALAVGLPVAPPEPAPGVAER</sequence>
<keyword evidence="2" id="KW-1185">Reference proteome</keyword>
<organism evidence="1 2">
    <name type="scientific">Micromonospora marina</name>
    <dbReference type="NCBI Taxonomy" id="307120"/>
    <lineage>
        <taxon>Bacteria</taxon>
        <taxon>Bacillati</taxon>
        <taxon>Actinomycetota</taxon>
        <taxon>Actinomycetes</taxon>
        <taxon>Micromonosporales</taxon>
        <taxon>Micromonosporaceae</taxon>
        <taxon>Micromonospora</taxon>
    </lineage>
</organism>
<evidence type="ECO:0000313" key="2">
    <source>
        <dbReference type="Proteomes" id="UP000198551"/>
    </source>
</evidence>
<dbReference type="AlphaFoldDB" id="A0A1C5A2Z5"/>
<protein>
    <recommendedName>
        <fullName evidence="3">PH domain-containing protein</fullName>
    </recommendedName>
</protein>
<dbReference type="Proteomes" id="UP000198551">
    <property type="component" value="Unassembled WGS sequence"/>
</dbReference>